<evidence type="ECO:0000256" key="3">
    <source>
        <dbReference type="ARBA" id="ARBA00022989"/>
    </source>
</evidence>
<gene>
    <name evidence="6" type="ORF">B0A48_00123</name>
</gene>
<comment type="caution">
    <text evidence="6">The sequence shown here is derived from an EMBL/GenBank/DDBJ whole genome shotgun (WGS) entry which is preliminary data.</text>
</comment>
<organism evidence="6 7">
    <name type="scientific">Cryoendolithus antarcticus</name>
    <dbReference type="NCBI Taxonomy" id="1507870"/>
    <lineage>
        <taxon>Eukaryota</taxon>
        <taxon>Fungi</taxon>
        <taxon>Dikarya</taxon>
        <taxon>Ascomycota</taxon>
        <taxon>Pezizomycotina</taxon>
        <taxon>Dothideomycetes</taxon>
        <taxon>Dothideomycetidae</taxon>
        <taxon>Cladosporiales</taxon>
        <taxon>Cladosporiaceae</taxon>
        <taxon>Cryoendolithus</taxon>
    </lineage>
</organism>
<dbReference type="InParanoid" id="A0A1V8TTU0"/>
<evidence type="ECO:0000256" key="5">
    <source>
        <dbReference type="SAM" id="Phobius"/>
    </source>
</evidence>
<dbReference type="EMBL" id="NAJO01000001">
    <property type="protein sequence ID" value="OQO14741.1"/>
    <property type="molecule type" value="Genomic_DNA"/>
</dbReference>
<dbReference type="SUPFAM" id="SSF161084">
    <property type="entry name" value="MAPEG domain-like"/>
    <property type="match status" value="1"/>
</dbReference>
<evidence type="ECO:0000313" key="6">
    <source>
        <dbReference type="EMBL" id="OQO14741.1"/>
    </source>
</evidence>
<protein>
    <recommendedName>
        <fullName evidence="8">MAPEG family protein</fullName>
    </recommendedName>
</protein>
<dbReference type="OrthoDB" id="4456959at2759"/>
<reference evidence="7" key="1">
    <citation type="submission" date="2017-03" db="EMBL/GenBank/DDBJ databases">
        <title>Genomes of endolithic fungi from Antarctica.</title>
        <authorList>
            <person name="Coleine C."/>
            <person name="Masonjones S."/>
            <person name="Stajich J.E."/>
        </authorList>
    </citation>
    <scope>NUCLEOTIDE SEQUENCE [LARGE SCALE GENOMIC DNA]</scope>
    <source>
        <strain evidence="7">CCFEE 5527</strain>
    </source>
</reference>
<keyword evidence="2 5" id="KW-0812">Transmembrane</keyword>
<dbReference type="Pfam" id="PF01124">
    <property type="entry name" value="MAPEG"/>
    <property type="match status" value="1"/>
</dbReference>
<dbReference type="GO" id="GO:0016020">
    <property type="term" value="C:membrane"/>
    <property type="evidence" value="ECO:0007669"/>
    <property type="project" value="UniProtKB-SubCell"/>
</dbReference>
<dbReference type="Gene3D" id="1.20.120.550">
    <property type="entry name" value="Membrane associated eicosanoid/glutathione metabolism-like domain"/>
    <property type="match status" value="1"/>
</dbReference>
<keyword evidence="3 5" id="KW-1133">Transmembrane helix</keyword>
<dbReference type="InterPro" id="IPR001129">
    <property type="entry name" value="Membr-assoc_MAPEG"/>
</dbReference>
<proteinExistence type="predicted"/>
<evidence type="ECO:0000256" key="1">
    <source>
        <dbReference type="ARBA" id="ARBA00004370"/>
    </source>
</evidence>
<evidence type="ECO:0008006" key="8">
    <source>
        <dbReference type="Google" id="ProtNLM"/>
    </source>
</evidence>
<dbReference type="InterPro" id="IPR023352">
    <property type="entry name" value="MAPEG-like_dom_sf"/>
</dbReference>
<feature type="transmembrane region" description="Helical" evidence="5">
    <location>
        <begin position="130"/>
        <end position="151"/>
    </location>
</feature>
<evidence type="ECO:0000256" key="4">
    <source>
        <dbReference type="ARBA" id="ARBA00023136"/>
    </source>
</evidence>
<dbReference type="STRING" id="1507870.A0A1V8TTU0"/>
<comment type="subcellular location">
    <subcellularLocation>
        <location evidence="1">Membrane</location>
    </subcellularLocation>
</comment>
<keyword evidence="7" id="KW-1185">Reference proteome</keyword>
<evidence type="ECO:0000256" key="2">
    <source>
        <dbReference type="ARBA" id="ARBA00022692"/>
    </source>
</evidence>
<accession>A0A1V8TTU0</accession>
<feature type="transmembrane region" description="Helical" evidence="5">
    <location>
        <begin position="20"/>
        <end position="39"/>
    </location>
</feature>
<name>A0A1V8TTU0_9PEZI</name>
<keyword evidence="4 5" id="KW-0472">Membrane</keyword>
<dbReference type="AlphaFoldDB" id="A0A1V8TTU0"/>
<dbReference type="Proteomes" id="UP000192596">
    <property type="component" value="Unassembled WGS sequence"/>
</dbReference>
<evidence type="ECO:0000313" key="7">
    <source>
        <dbReference type="Proteomes" id="UP000192596"/>
    </source>
</evidence>
<sequence>MSSFLNNSANLAGTATPLLKPLTTLGLWSIVMEVWMYTLRIPAMEKYNVKPVPTLSAATLEKSLPAHVQWPAQNYNHLHEQPTYFIAAMLTLTLLGVRDQATVNAAWAYVGLRMAHSVVHGSKNVIMVRFSLFAASSAVLAGLIGRTAWILY</sequence>